<dbReference type="InterPro" id="IPR019734">
    <property type="entry name" value="TPR_rpt"/>
</dbReference>
<evidence type="ECO:0000313" key="3">
    <source>
        <dbReference type="Proteomes" id="UP000558284"/>
    </source>
</evidence>
<dbReference type="AlphaFoldDB" id="A0A838B7L5"/>
<proteinExistence type="predicted"/>
<evidence type="ECO:0000313" key="2">
    <source>
        <dbReference type="EMBL" id="MBA1142435.1"/>
    </source>
</evidence>
<feature type="repeat" description="TPR" evidence="1">
    <location>
        <begin position="120"/>
        <end position="153"/>
    </location>
</feature>
<organism evidence="2 3">
    <name type="scientific">Mesorhizobium neociceri</name>
    <dbReference type="NCBI Taxonomy" id="1307853"/>
    <lineage>
        <taxon>Bacteria</taxon>
        <taxon>Pseudomonadati</taxon>
        <taxon>Pseudomonadota</taxon>
        <taxon>Alphaproteobacteria</taxon>
        <taxon>Hyphomicrobiales</taxon>
        <taxon>Phyllobacteriaceae</taxon>
        <taxon>Mesorhizobium</taxon>
    </lineage>
</organism>
<name>A0A838B7L5_9HYPH</name>
<dbReference type="Proteomes" id="UP000558284">
    <property type="component" value="Unassembled WGS sequence"/>
</dbReference>
<sequence>MNENTVAAPSASFRLSPVLFALLAILPLGGCASWNKPALSVKETSPPALLAADHIDSAMRKRILREVRQDSQERALRDLKQHPDNVDAAISETRLMLAQKREHEALQGLDRLLVADPGNVRALNAKGVILDIQGRHDAAQALYRQALKAEPGNQMLQHNLDLSLAADKKSEPSALAPSQ</sequence>
<keyword evidence="1" id="KW-0802">TPR repeat</keyword>
<gene>
    <name evidence="2" type="ORF">H0241_19525</name>
</gene>
<dbReference type="PROSITE" id="PS50005">
    <property type="entry name" value="TPR"/>
    <property type="match status" value="1"/>
</dbReference>
<dbReference type="RefSeq" id="WP_181059237.1">
    <property type="nucleotide sequence ID" value="NZ_JACDTY010000009.1"/>
</dbReference>
<dbReference type="SUPFAM" id="SSF48452">
    <property type="entry name" value="TPR-like"/>
    <property type="match status" value="1"/>
</dbReference>
<evidence type="ECO:0000256" key="1">
    <source>
        <dbReference type="PROSITE-ProRule" id="PRU00339"/>
    </source>
</evidence>
<accession>A0A838B7L5</accession>
<keyword evidence="3" id="KW-1185">Reference proteome</keyword>
<dbReference type="Gene3D" id="1.25.40.10">
    <property type="entry name" value="Tetratricopeptide repeat domain"/>
    <property type="match status" value="1"/>
</dbReference>
<dbReference type="InterPro" id="IPR011990">
    <property type="entry name" value="TPR-like_helical_dom_sf"/>
</dbReference>
<dbReference type="EMBL" id="JACDTY010000009">
    <property type="protein sequence ID" value="MBA1142435.1"/>
    <property type="molecule type" value="Genomic_DNA"/>
</dbReference>
<evidence type="ECO:0008006" key="4">
    <source>
        <dbReference type="Google" id="ProtNLM"/>
    </source>
</evidence>
<protein>
    <recommendedName>
        <fullName evidence="4">Tetratricopeptide repeat protein</fullName>
    </recommendedName>
</protein>
<dbReference type="SMART" id="SM00028">
    <property type="entry name" value="TPR"/>
    <property type="match status" value="1"/>
</dbReference>
<comment type="caution">
    <text evidence="2">The sequence shown here is derived from an EMBL/GenBank/DDBJ whole genome shotgun (WGS) entry which is preliminary data.</text>
</comment>
<reference evidence="2 3" key="1">
    <citation type="submission" date="2020-07" db="EMBL/GenBank/DDBJ databases">
        <title>Definition of the novel symbiovar canariense within Mesorhizobium novociceri, a new species of genus Mesorhizobium nodulating Cicer canariense in the Caldera de Taburiente National Park (La Palma, Canary Islands).</title>
        <authorList>
            <person name="Leon-Barrios M."/>
            <person name="Perez-Yepez J."/>
            <person name="Flores-Felix J.D."/>
            <person name="Ramirez-Baena M.H."/>
            <person name="Pulido-Suarez L."/>
            <person name="Igual J.M."/>
            <person name="Velazquez E."/>
            <person name="Peix A."/>
        </authorList>
    </citation>
    <scope>NUCLEOTIDE SEQUENCE [LARGE SCALE GENOMIC DNA]</scope>
    <source>
        <strain evidence="2 3">CCANP35</strain>
    </source>
</reference>